<keyword evidence="2" id="KW-1185">Reference proteome</keyword>
<evidence type="ECO:0000313" key="2">
    <source>
        <dbReference type="Proteomes" id="UP000724584"/>
    </source>
</evidence>
<reference evidence="1 2" key="1">
    <citation type="journal article" date="2021" name="Nat. Commun.">
        <title>Genetic determinants of endophytism in the Arabidopsis root mycobiome.</title>
        <authorList>
            <person name="Mesny F."/>
            <person name="Miyauchi S."/>
            <person name="Thiergart T."/>
            <person name="Pickel B."/>
            <person name="Atanasova L."/>
            <person name="Karlsson M."/>
            <person name="Huettel B."/>
            <person name="Barry K.W."/>
            <person name="Haridas S."/>
            <person name="Chen C."/>
            <person name="Bauer D."/>
            <person name="Andreopoulos W."/>
            <person name="Pangilinan J."/>
            <person name="LaButti K."/>
            <person name="Riley R."/>
            <person name="Lipzen A."/>
            <person name="Clum A."/>
            <person name="Drula E."/>
            <person name="Henrissat B."/>
            <person name="Kohler A."/>
            <person name="Grigoriev I.V."/>
            <person name="Martin F.M."/>
            <person name="Hacquard S."/>
        </authorList>
    </citation>
    <scope>NUCLEOTIDE SEQUENCE [LARGE SCALE GENOMIC DNA]</scope>
    <source>
        <strain evidence="1 2">MPI-SDFR-AT-0079</strain>
    </source>
</reference>
<gene>
    <name evidence="1" type="ORF">F5144DRAFT_550100</name>
</gene>
<keyword evidence="1" id="KW-0489">Methyltransferase</keyword>
<protein>
    <submittedName>
        <fullName evidence="1">S-adenosyl-L-methionine-dependent methyltransferase</fullName>
    </submittedName>
</protein>
<proteinExistence type="predicted"/>
<keyword evidence="1" id="KW-0808">Transferase</keyword>
<sequence>MSTINKKPAKPEANPLLKSYYESLESRIGYRLVLGGTRHFGYYDSPSSWAFPVGKALRAMEEKLFLALGLPQGSQVVDAGCGVGHVALYMARRGLRVTAIDLIDHHIAKAQRNVTRARLPPGQVTVQKMDYHHLNAIADASHDGLYTMETFVHATDPEKALAGFHRILRPGGKIALFEYDHAVGVEEHIPQKVADEMDLVNKYAAMPTNARSHDGVFQRMLEDAGFVDVEVVDYSANIRPMLRLFYQLAAVPYFFIKLFKLERWFINTVAGAQGYLHQEHWRYVVVTGRKPGGTIEGAKTKYFQLTHYGTVQVLGV</sequence>
<accession>A0ACB7P460</accession>
<name>A0ACB7P460_9PEZI</name>
<comment type="caution">
    <text evidence="1">The sequence shown here is derived from an EMBL/GenBank/DDBJ whole genome shotgun (WGS) entry which is preliminary data.</text>
</comment>
<dbReference type="Proteomes" id="UP000724584">
    <property type="component" value="Unassembled WGS sequence"/>
</dbReference>
<dbReference type="EMBL" id="JAGIZQ010000005">
    <property type="protein sequence ID" value="KAH6628861.1"/>
    <property type="molecule type" value="Genomic_DNA"/>
</dbReference>
<evidence type="ECO:0000313" key="1">
    <source>
        <dbReference type="EMBL" id="KAH6628861.1"/>
    </source>
</evidence>
<organism evidence="1 2">
    <name type="scientific">Chaetomium tenue</name>
    <dbReference type="NCBI Taxonomy" id="1854479"/>
    <lineage>
        <taxon>Eukaryota</taxon>
        <taxon>Fungi</taxon>
        <taxon>Dikarya</taxon>
        <taxon>Ascomycota</taxon>
        <taxon>Pezizomycotina</taxon>
        <taxon>Sordariomycetes</taxon>
        <taxon>Sordariomycetidae</taxon>
        <taxon>Sordariales</taxon>
        <taxon>Chaetomiaceae</taxon>
        <taxon>Chaetomium</taxon>
    </lineage>
</organism>